<name>A0ABS9DZ33_9PROT</name>
<organism evidence="3 4">
    <name type="scientific">Acidiphilium iwatense</name>
    <dbReference type="NCBI Taxonomy" id="768198"/>
    <lineage>
        <taxon>Bacteria</taxon>
        <taxon>Pseudomonadati</taxon>
        <taxon>Pseudomonadota</taxon>
        <taxon>Alphaproteobacteria</taxon>
        <taxon>Acetobacterales</taxon>
        <taxon>Acidocellaceae</taxon>
        <taxon>Acidiphilium</taxon>
    </lineage>
</organism>
<dbReference type="InterPro" id="IPR036249">
    <property type="entry name" value="Thioredoxin-like_sf"/>
</dbReference>
<dbReference type="EMBL" id="JAKGBZ010000034">
    <property type="protein sequence ID" value="MCF3947949.1"/>
    <property type="molecule type" value="Genomic_DNA"/>
</dbReference>
<feature type="signal peptide" evidence="1">
    <location>
        <begin position="1"/>
        <end position="24"/>
    </location>
</feature>
<evidence type="ECO:0000313" key="3">
    <source>
        <dbReference type="EMBL" id="MCF3947949.1"/>
    </source>
</evidence>
<dbReference type="Proteomes" id="UP001521209">
    <property type="component" value="Unassembled WGS sequence"/>
</dbReference>
<keyword evidence="4" id="KW-1185">Reference proteome</keyword>
<feature type="domain" description="Thioredoxin-like fold" evidence="2">
    <location>
        <begin position="38"/>
        <end position="194"/>
    </location>
</feature>
<sequence>MKGCRLIALAAIGLGLIATPQARAGGSGAVSAASLVRPGDLVFGNPHGKVTIVDFYDIRCPPCRHMDRRFKRLLRHDHDVRYVPVAYPILGPASVLGTEAMFAAGAQGKLIPFRARLMTQKRPPINAILKTDAKALGLDWRRMEFAMNGDGVIHRIQANLRRGRSLGIHEIPTLFINNTKIVGSVSYADLVSLVHAARKTAEAAARGAASSPSSTHGT</sequence>
<feature type="chain" id="PRO_5047174415" evidence="1">
    <location>
        <begin position="25"/>
        <end position="218"/>
    </location>
</feature>
<dbReference type="InterPro" id="IPR012336">
    <property type="entry name" value="Thioredoxin-like_fold"/>
</dbReference>
<protein>
    <submittedName>
        <fullName evidence="3">Thioredoxin domain-containing protein</fullName>
    </submittedName>
</protein>
<comment type="caution">
    <text evidence="3">The sequence shown here is derived from an EMBL/GenBank/DDBJ whole genome shotgun (WGS) entry which is preliminary data.</text>
</comment>
<evidence type="ECO:0000313" key="4">
    <source>
        <dbReference type="Proteomes" id="UP001521209"/>
    </source>
</evidence>
<accession>A0ABS9DZ33</accession>
<proteinExistence type="predicted"/>
<gene>
    <name evidence="3" type="ORF">L2A60_14810</name>
</gene>
<reference evidence="3 4" key="1">
    <citation type="submission" date="2022-01" db="EMBL/GenBank/DDBJ databases">
        <authorList>
            <person name="Won M."/>
            <person name="Kim S.-J."/>
            <person name="Kwon S.-W."/>
        </authorList>
    </citation>
    <scope>NUCLEOTIDE SEQUENCE [LARGE SCALE GENOMIC DNA]</scope>
    <source>
        <strain evidence="3 4">KCTC 23505</strain>
    </source>
</reference>
<dbReference type="Pfam" id="PF13462">
    <property type="entry name" value="Thioredoxin_4"/>
    <property type="match status" value="1"/>
</dbReference>
<dbReference type="Gene3D" id="3.40.30.10">
    <property type="entry name" value="Glutaredoxin"/>
    <property type="match status" value="1"/>
</dbReference>
<evidence type="ECO:0000259" key="2">
    <source>
        <dbReference type="Pfam" id="PF13462"/>
    </source>
</evidence>
<dbReference type="RefSeq" id="WP_235705243.1">
    <property type="nucleotide sequence ID" value="NZ_JAKGBZ010000034.1"/>
</dbReference>
<evidence type="ECO:0000256" key="1">
    <source>
        <dbReference type="SAM" id="SignalP"/>
    </source>
</evidence>
<dbReference type="SUPFAM" id="SSF52833">
    <property type="entry name" value="Thioredoxin-like"/>
    <property type="match status" value="1"/>
</dbReference>
<keyword evidence="1" id="KW-0732">Signal</keyword>